<feature type="non-terminal residue" evidence="1">
    <location>
        <position position="1"/>
    </location>
</feature>
<dbReference type="RefSeq" id="WP_142277491.1">
    <property type="nucleotide sequence ID" value="NZ_MVIL01000243.1"/>
</dbReference>
<comment type="caution">
    <text evidence="1">The sequence shown here is derived from an EMBL/GenBank/DDBJ whole genome shotgun (WGS) entry which is preliminary data.</text>
</comment>
<protein>
    <submittedName>
        <fullName evidence="1">Acyl-CoA hydratase</fullName>
    </submittedName>
</protein>
<keyword evidence="2" id="KW-1185">Reference proteome</keyword>
<proteinExistence type="predicted"/>
<evidence type="ECO:0000313" key="1">
    <source>
        <dbReference type="EMBL" id="ORB77189.1"/>
    </source>
</evidence>
<reference evidence="1 2" key="1">
    <citation type="submission" date="2017-02" db="EMBL/GenBank/DDBJ databases">
        <title>The new phylogeny of genus Mycobacterium.</title>
        <authorList>
            <person name="Tortoli E."/>
            <person name="Trovato A."/>
            <person name="Cirillo D.M."/>
        </authorList>
    </citation>
    <scope>NUCLEOTIDE SEQUENCE [LARGE SCALE GENOMIC DNA]</scope>
    <source>
        <strain evidence="1 2">CCUG 56329</strain>
    </source>
</reference>
<dbReference type="EMBL" id="MVIL01000243">
    <property type="protein sequence ID" value="ORB77189.1"/>
    <property type="molecule type" value="Genomic_DNA"/>
</dbReference>
<dbReference type="PANTHER" id="PTHR48228">
    <property type="entry name" value="SUCCINYL-COA--D-CITRAMALATE COA-TRANSFERASE"/>
    <property type="match status" value="1"/>
</dbReference>
<accession>A0ABX3TEE4</accession>
<sequence length="187" mass="21183">RARTDRGINLPPTVGQDPMERPKYAFYVTKDDKFVLLAAIEHKFWDNFCDVIERPDLREMKYLDSPVDFRNQGGDKNLAHILRPIMASRTLAEWMDIATKYDIPLSPANSVEGTLQDPHLRAREIIHESVHPVAGPFTTVGWPAPVDGQPFDVERHAPTLGEHTDEILAEIGYSADDIRTLREQGIV</sequence>
<dbReference type="SUPFAM" id="SSF89796">
    <property type="entry name" value="CoA-transferase family III (CaiB/BaiF)"/>
    <property type="match status" value="1"/>
</dbReference>
<organism evidence="1 2">
    <name type="scientific">Mycobacterium timonense</name>
    <dbReference type="NCBI Taxonomy" id="701043"/>
    <lineage>
        <taxon>Bacteria</taxon>
        <taxon>Bacillati</taxon>
        <taxon>Actinomycetota</taxon>
        <taxon>Actinomycetes</taxon>
        <taxon>Mycobacteriales</taxon>
        <taxon>Mycobacteriaceae</taxon>
        <taxon>Mycobacterium</taxon>
        <taxon>Mycobacterium avium complex (MAC)</taxon>
    </lineage>
</organism>
<evidence type="ECO:0000313" key="2">
    <source>
        <dbReference type="Proteomes" id="UP000192847"/>
    </source>
</evidence>
<dbReference type="Pfam" id="PF02515">
    <property type="entry name" value="CoA_transf_3"/>
    <property type="match status" value="1"/>
</dbReference>
<dbReference type="InterPro" id="IPR003673">
    <property type="entry name" value="CoA-Trfase_fam_III"/>
</dbReference>
<dbReference type="InterPro" id="IPR050509">
    <property type="entry name" value="CoA-transferase_III"/>
</dbReference>
<dbReference type="InterPro" id="IPR023606">
    <property type="entry name" value="CoA-Trfase_III_dom_1_sf"/>
</dbReference>
<dbReference type="PANTHER" id="PTHR48228:SF5">
    <property type="entry name" value="ALPHA-METHYLACYL-COA RACEMASE"/>
    <property type="match status" value="1"/>
</dbReference>
<gene>
    <name evidence="1" type="ORF">BST46_25900</name>
</gene>
<dbReference type="Gene3D" id="3.40.50.10540">
    <property type="entry name" value="Crotonobetainyl-coa:carnitine coa-transferase, domain 1"/>
    <property type="match status" value="1"/>
</dbReference>
<dbReference type="Proteomes" id="UP000192847">
    <property type="component" value="Unassembled WGS sequence"/>
</dbReference>
<name>A0ABX3TEE4_9MYCO</name>